<evidence type="ECO:0000313" key="1">
    <source>
        <dbReference type="EMBL" id="MFC3206834.1"/>
    </source>
</evidence>
<proteinExistence type="predicted"/>
<gene>
    <name evidence="1" type="ORF">ACFOHJ_11475</name>
</gene>
<protein>
    <submittedName>
        <fullName evidence="1">Uncharacterized protein</fullName>
    </submittedName>
</protein>
<dbReference type="EMBL" id="JBHRTK010000012">
    <property type="protein sequence ID" value="MFC3206834.1"/>
    <property type="molecule type" value="Genomic_DNA"/>
</dbReference>
<evidence type="ECO:0000313" key="2">
    <source>
        <dbReference type="Proteomes" id="UP001595583"/>
    </source>
</evidence>
<accession>A0ABV7KCI5</accession>
<name>A0ABV7KCI5_9HYPH</name>
<reference evidence="2" key="1">
    <citation type="journal article" date="2019" name="Int. J. Syst. Evol. Microbiol.">
        <title>The Global Catalogue of Microorganisms (GCM) 10K type strain sequencing project: providing services to taxonomists for standard genome sequencing and annotation.</title>
        <authorList>
            <consortium name="The Broad Institute Genomics Platform"/>
            <consortium name="The Broad Institute Genome Sequencing Center for Infectious Disease"/>
            <person name="Wu L."/>
            <person name="Ma J."/>
        </authorList>
    </citation>
    <scope>NUCLEOTIDE SEQUENCE [LARGE SCALE GENOMIC DNA]</scope>
    <source>
        <strain evidence="2">KCTC 52165</strain>
    </source>
</reference>
<organism evidence="1 2">
    <name type="scientific">Aquamicrobium soli</name>
    <dbReference type="NCBI Taxonomy" id="1811518"/>
    <lineage>
        <taxon>Bacteria</taxon>
        <taxon>Pseudomonadati</taxon>
        <taxon>Pseudomonadota</taxon>
        <taxon>Alphaproteobacteria</taxon>
        <taxon>Hyphomicrobiales</taxon>
        <taxon>Phyllobacteriaceae</taxon>
        <taxon>Aquamicrobium</taxon>
    </lineage>
</organism>
<sequence length="55" mass="6259">MLQLNTEVTINQRGRIVGRTEFADGAVKYLIEFDGKKHDREWISAARLKEVANGL</sequence>
<keyword evidence="2" id="KW-1185">Reference proteome</keyword>
<comment type="caution">
    <text evidence="1">The sequence shown here is derived from an EMBL/GenBank/DDBJ whole genome shotgun (WGS) entry which is preliminary data.</text>
</comment>
<dbReference type="RefSeq" id="WP_378220638.1">
    <property type="nucleotide sequence ID" value="NZ_JBHRTK010000012.1"/>
</dbReference>
<dbReference type="Proteomes" id="UP001595583">
    <property type="component" value="Unassembled WGS sequence"/>
</dbReference>